<feature type="compositionally biased region" description="Polar residues" evidence="4">
    <location>
        <begin position="30"/>
        <end position="45"/>
    </location>
</feature>
<dbReference type="GO" id="GO:0004674">
    <property type="term" value="F:protein serine/threonine kinase activity"/>
    <property type="evidence" value="ECO:0007669"/>
    <property type="project" value="TreeGrafter"/>
</dbReference>
<dbReference type="Gene3D" id="1.10.510.10">
    <property type="entry name" value="Transferase(Phosphotransferase) domain 1"/>
    <property type="match status" value="1"/>
</dbReference>
<dbReference type="InterPro" id="IPR008271">
    <property type="entry name" value="Ser/Thr_kinase_AS"/>
</dbReference>
<feature type="region of interest" description="Disordered" evidence="4">
    <location>
        <begin position="594"/>
        <end position="713"/>
    </location>
</feature>
<dbReference type="GO" id="GO:0005634">
    <property type="term" value="C:nucleus"/>
    <property type="evidence" value="ECO:0007669"/>
    <property type="project" value="TreeGrafter"/>
</dbReference>
<accession>A0AAD7V036</accession>
<dbReference type="PROSITE" id="PS50011">
    <property type="entry name" value="PROTEIN_KINASE_DOM"/>
    <property type="match status" value="1"/>
</dbReference>
<dbReference type="SUPFAM" id="SSF56112">
    <property type="entry name" value="Protein kinase-like (PK-like)"/>
    <property type="match status" value="1"/>
</dbReference>
<dbReference type="FunFam" id="1.10.510.10:FF:000320">
    <property type="entry name" value="Serine/threonine protein kinase"/>
    <property type="match status" value="1"/>
</dbReference>
<feature type="compositionally biased region" description="Low complexity" evidence="4">
    <location>
        <begin position="676"/>
        <end position="690"/>
    </location>
</feature>
<feature type="binding site" evidence="3">
    <location>
        <position position="751"/>
    </location>
    <ligand>
        <name>ATP</name>
        <dbReference type="ChEBI" id="CHEBI:30616"/>
    </ligand>
</feature>
<dbReference type="GO" id="GO:0035556">
    <property type="term" value="P:intracellular signal transduction"/>
    <property type="evidence" value="ECO:0007669"/>
    <property type="project" value="TreeGrafter"/>
</dbReference>
<proteinExistence type="predicted"/>
<dbReference type="PROSITE" id="PS00107">
    <property type="entry name" value="PROTEIN_KINASE_ATP"/>
    <property type="match status" value="1"/>
</dbReference>
<dbReference type="PANTHER" id="PTHR24346:SF51">
    <property type="entry name" value="PAS DOMAIN-CONTAINING SERINE_THREONINE-PROTEIN KINASE"/>
    <property type="match status" value="1"/>
</dbReference>
<feature type="compositionally biased region" description="Basic and acidic residues" evidence="4">
    <location>
        <begin position="10"/>
        <end position="26"/>
    </location>
</feature>
<feature type="compositionally biased region" description="Basic residues" evidence="4">
    <location>
        <begin position="638"/>
        <end position="655"/>
    </location>
</feature>
<keyword evidence="1 3" id="KW-0547">Nucleotide-binding</keyword>
<dbReference type="Pfam" id="PF00069">
    <property type="entry name" value="Pkinase"/>
    <property type="match status" value="1"/>
</dbReference>
<dbReference type="GO" id="GO:0005524">
    <property type="term" value="F:ATP binding"/>
    <property type="evidence" value="ECO:0007669"/>
    <property type="project" value="UniProtKB-UniRule"/>
</dbReference>
<evidence type="ECO:0000313" key="6">
    <source>
        <dbReference type="EMBL" id="KAJ8656814.1"/>
    </source>
</evidence>
<evidence type="ECO:0000256" key="2">
    <source>
        <dbReference type="ARBA" id="ARBA00022840"/>
    </source>
</evidence>
<dbReference type="SMART" id="SM00220">
    <property type="entry name" value="S_TKc"/>
    <property type="match status" value="1"/>
</dbReference>
<feature type="compositionally biased region" description="Low complexity" evidence="4">
    <location>
        <begin position="73"/>
        <end position="91"/>
    </location>
</feature>
<protein>
    <recommendedName>
        <fullName evidence="5">Protein kinase domain-containing protein</fullName>
    </recommendedName>
</protein>
<evidence type="ECO:0000256" key="3">
    <source>
        <dbReference type="PROSITE-ProRule" id="PRU10141"/>
    </source>
</evidence>
<dbReference type="PROSITE" id="PS00108">
    <property type="entry name" value="PROTEIN_KINASE_ST"/>
    <property type="match status" value="1"/>
</dbReference>
<evidence type="ECO:0000256" key="1">
    <source>
        <dbReference type="ARBA" id="ARBA00022741"/>
    </source>
</evidence>
<dbReference type="RefSeq" id="XP_058341727.1">
    <property type="nucleotide sequence ID" value="XM_058487427.1"/>
</dbReference>
<dbReference type="PANTHER" id="PTHR24346">
    <property type="entry name" value="MAP/MICROTUBULE AFFINITY-REGULATING KINASE"/>
    <property type="match status" value="1"/>
</dbReference>
<dbReference type="Gene3D" id="3.30.200.20">
    <property type="entry name" value="Phosphorylase Kinase, domain 1"/>
    <property type="match status" value="1"/>
</dbReference>
<feature type="compositionally biased region" description="Acidic residues" evidence="4">
    <location>
        <begin position="46"/>
        <end position="56"/>
    </location>
</feature>
<feature type="region of interest" description="Disordered" evidence="4">
    <location>
        <begin position="1"/>
        <end position="93"/>
    </location>
</feature>
<feature type="region of interest" description="Disordered" evidence="4">
    <location>
        <begin position="180"/>
        <end position="228"/>
    </location>
</feature>
<dbReference type="Proteomes" id="UP001234581">
    <property type="component" value="Unassembled WGS sequence"/>
</dbReference>
<sequence>MSRQGQRSPVETRESAITATDRDNAGEFKTCTQPPSMSIRRPSTNESDDEEEEQLEDYLHPHSKQGFLRPRQRSNGSSSSSSSDMPPRSYSLGSENIRKFSQESLYSYSFTPSLPRSNRMRIMRHGMDFVRRIRCKLDDRVTRRYSHPDIGASTFDWQMNTWSTVNTPRTSIDYDSMVANGNGSDPTTMTTTTHPMDDIPSSSSSSLSKQQRKTSMTKRPSTDTSCNNAESCQSYRRILHTPTRFLPQNQAIFTTDHDGTILLFNDIASLCFVMDKSHVGQSLLTVLQQPFRDKTARLLRDRTAGDEDPVLVCGTVVPIIKTNGEKSAASLWLKRKERDGGKIVYIWIFEEILESTLTAYLDPKGTINQVIGKMQELYGYSNEQVIDKHISLLIPSLNADPSSTIDVAATMKFFGSQTKYGAFFPAMGTLHANNDHTAFTLKIISLPTVAGMITIHTNGMIQSMSAVPAKYLFGYPTVDSLVEKVPISQLLPQLPEILDNLQRDGLWGEDGNIIGNTTCRRALVPRDLATTTDHKLSISSNNNNNAPPLPVIYAVHHDGSQFEVQLRLRSITSAEGQLISVWVAFDRIQSLNRRNSTKRKASSPSTTQQQPHNDDNDNDNDDNDPQEHNPNMDDHPHCHGHGHEKKARSTFRSRRVVQMAKARAPLPNRSLAPVVELSEPNPESPTTTSPDLDVSSPPEQRPPPLPTDEHHPLDDYEILDTLGEGTYGAAKLAYRKDDEAQKMVVIKCIRKSRILVDSWMRDRRYGDIVPAEIHILRTLQQCPQQNCCSLLAHMEDQDFYYVVMALHGDGMDLFDYIELNEEICEQEVRAIFRQVAEAVRHLHHNKIVHRDIKDENIILDESGTVLLIDFGSAAYFRSGKKFETFCGTMEYWAPELLQGISYDGPPQDIWSLGILLHTLIFRETPFYQLDDILEDQLHIRDLPYPGPHDILHKMLNKDPSKRPTIDDVLADPWFVQ</sequence>
<feature type="compositionally biased region" description="Polar residues" evidence="4">
    <location>
        <begin position="217"/>
        <end position="228"/>
    </location>
</feature>
<evidence type="ECO:0000256" key="4">
    <source>
        <dbReference type="SAM" id="MobiDB-lite"/>
    </source>
</evidence>
<evidence type="ECO:0000259" key="5">
    <source>
        <dbReference type="PROSITE" id="PS50011"/>
    </source>
</evidence>
<dbReference type="AlphaFoldDB" id="A0AAD7V036"/>
<dbReference type="GO" id="GO:0045719">
    <property type="term" value="P:negative regulation of glycogen biosynthetic process"/>
    <property type="evidence" value="ECO:0007669"/>
    <property type="project" value="TreeGrafter"/>
</dbReference>
<organism evidence="6 7">
    <name type="scientific">Lichtheimia ornata</name>
    <dbReference type="NCBI Taxonomy" id="688661"/>
    <lineage>
        <taxon>Eukaryota</taxon>
        <taxon>Fungi</taxon>
        <taxon>Fungi incertae sedis</taxon>
        <taxon>Mucoromycota</taxon>
        <taxon>Mucoromycotina</taxon>
        <taxon>Mucoromycetes</taxon>
        <taxon>Mucorales</taxon>
        <taxon>Lichtheimiaceae</taxon>
        <taxon>Lichtheimia</taxon>
    </lineage>
</organism>
<feature type="compositionally biased region" description="Basic and acidic residues" evidence="4">
    <location>
        <begin position="625"/>
        <end position="637"/>
    </location>
</feature>
<gene>
    <name evidence="6" type="ORF">O0I10_007411</name>
</gene>
<name>A0AAD7V036_9FUNG</name>
<keyword evidence="7" id="KW-1185">Reference proteome</keyword>
<feature type="domain" description="Protein kinase" evidence="5">
    <location>
        <begin position="716"/>
        <end position="974"/>
    </location>
</feature>
<dbReference type="InterPro" id="IPR000719">
    <property type="entry name" value="Prot_kinase_dom"/>
</dbReference>
<dbReference type="InterPro" id="IPR017441">
    <property type="entry name" value="Protein_kinase_ATP_BS"/>
</dbReference>
<dbReference type="EMBL" id="JARTCD010000036">
    <property type="protein sequence ID" value="KAJ8656814.1"/>
    <property type="molecule type" value="Genomic_DNA"/>
</dbReference>
<dbReference type="InterPro" id="IPR011009">
    <property type="entry name" value="Kinase-like_dom_sf"/>
</dbReference>
<keyword evidence="2 3" id="KW-0067">ATP-binding</keyword>
<reference evidence="6 7" key="1">
    <citation type="submission" date="2023-03" db="EMBL/GenBank/DDBJ databases">
        <title>Genome sequence of Lichtheimia ornata CBS 291.66.</title>
        <authorList>
            <person name="Mohabir J.T."/>
            <person name="Shea T.P."/>
            <person name="Kurbessoian T."/>
            <person name="Berby B."/>
            <person name="Fontaine J."/>
            <person name="Livny J."/>
            <person name="Gnirke A."/>
            <person name="Stajich J.E."/>
            <person name="Cuomo C.A."/>
        </authorList>
    </citation>
    <scope>NUCLEOTIDE SEQUENCE [LARGE SCALE GENOMIC DNA]</scope>
    <source>
        <strain evidence="6">CBS 291.66</strain>
    </source>
</reference>
<dbReference type="Gene3D" id="3.30.450.20">
    <property type="entry name" value="PAS domain"/>
    <property type="match status" value="1"/>
</dbReference>
<evidence type="ECO:0000313" key="7">
    <source>
        <dbReference type="Proteomes" id="UP001234581"/>
    </source>
</evidence>
<dbReference type="GO" id="GO:0005829">
    <property type="term" value="C:cytosol"/>
    <property type="evidence" value="ECO:0007669"/>
    <property type="project" value="TreeGrafter"/>
</dbReference>
<dbReference type="GeneID" id="83214820"/>
<comment type="caution">
    <text evidence="6">The sequence shown here is derived from an EMBL/GenBank/DDBJ whole genome shotgun (WGS) entry which is preliminary data.</text>
</comment>